<dbReference type="EMBL" id="JAQGLA010000004">
    <property type="protein sequence ID" value="MDA3624674.1"/>
    <property type="molecule type" value="Genomic_DNA"/>
</dbReference>
<accession>A0ABT4USI6</accession>
<organism evidence="1 2">
    <name type="scientific">Saccharopolyspora oryzae</name>
    <dbReference type="NCBI Taxonomy" id="2997343"/>
    <lineage>
        <taxon>Bacteria</taxon>
        <taxon>Bacillati</taxon>
        <taxon>Actinomycetota</taxon>
        <taxon>Actinomycetes</taxon>
        <taxon>Pseudonocardiales</taxon>
        <taxon>Pseudonocardiaceae</taxon>
        <taxon>Saccharopolyspora</taxon>
    </lineage>
</organism>
<gene>
    <name evidence="1" type="ORF">OU415_04430</name>
</gene>
<dbReference type="Proteomes" id="UP001210380">
    <property type="component" value="Unassembled WGS sequence"/>
</dbReference>
<keyword evidence="2" id="KW-1185">Reference proteome</keyword>
<name>A0ABT4USI6_9PSEU</name>
<evidence type="ECO:0000313" key="1">
    <source>
        <dbReference type="EMBL" id="MDA3624674.1"/>
    </source>
</evidence>
<protein>
    <submittedName>
        <fullName evidence="1">Uncharacterized protein</fullName>
    </submittedName>
</protein>
<evidence type="ECO:0000313" key="2">
    <source>
        <dbReference type="Proteomes" id="UP001210380"/>
    </source>
</evidence>
<reference evidence="1 2" key="1">
    <citation type="submission" date="2022-11" db="EMBL/GenBank/DDBJ databases">
        <title>Draft genome sequence of Saccharopolyspora sp. WRP15-2 isolated from rhizosphere soils of wild rice in Thailand.</title>
        <authorList>
            <person name="Duangmal K."/>
            <person name="Kammanee S."/>
            <person name="Muangham S."/>
        </authorList>
    </citation>
    <scope>NUCLEOTIDE SEQUENCE [LARGE SCALE GENOMIC DNA]</scope>
    <source>
        <strain evidence="1 2">WRP15-2</strain>
    </source>
</reference>
<sequence>MSAPRREPDHGFDQRGPMFWFPPGGFDNGVPAASWAELADIGADQLADVLFTLAEARIAGYVAHPAGRRATGKYRLWVDTLQYRHAEDLLMDVFRAHDHREDDI</sequence>
<proteinExistence type="predicted"/>
<dbReference type="RefSeq" id="WP_270947242.1">
    <property type="nucleotide sequence ID" value="NZ_JAQGLA010000004.1"/>
</dbReference>
<comment type="caution">
    <text evidence="1">The sequence shown here is derived from an EMBL/GenBank/DDBJ whole genome shotgun (WGS) entry which is preliminary data.</text>
</comment>